<gene>
    <name evidence="3" type="ORF">FPL22_12980</name>
</gene>
<proteinExistence type="predicted"/>
<protein>
    <recommendedName>
        <fullName evidence="5">PEP-CTERM sorting domain-containing protein</fullName>
    </recommendedName>
</protein>
<dbReference type="AlphaFoldDB" id="A0A556QK67"/>
<evidence type="ECO:0000313" key="4">
    <source>
        <dbReference type="Proteomes" id="UP000315648"/>
    </source>
</evidence>
<evidence type="ECO:0000313" key="3">
    <source>
        <dbReference type="EMBL" id="TSJ77018.1"/>
    </source>
</evidence>
<dbReference type="RefSeq" id="WP_144230839.1">
    <property type="nucleotide sequence ID" value="NZ_CBCRVV010000006.1"/>
</dbReference>
<keyword evidence="1" id="KW-0472">Membrane</keyword>
<keyword evidence="1" id="KW-1133">Transmembrane helix</keyword>
<accession>A0A556QK67</accession>
<feature type="signal peptide" evidence="2">
    <location>
        <begin position="1"/>
        <end position="26"/>
    </location>
</feature>
<reference evidence="3 4" key="1">
    <citation type="submission" date="2019-07" db="EMBL/GenBank/DDBJ databases">
        <title>Description of 53C-WASEF.</title>
        <authorList>
            <person name="Pitt A."/>
            <person name="Hahn M.W."/>
        </authorList>
    </citation>
    <scope>NUCLEOTIDE SEQUENCE [LARGE SCALE GENOMIC DNA]</scope>
    <source>
        <strain evidence="3 4">53C-WASEF</strain>
    </source>
</reference>
<feature type="transmembrane region" description="Helical" evidence="1">
    <location>
        <begin position="191"/>
        <end position="208"/>
    </location>
</feature>
<evidence type="ECO:0008006" key="5">
    <source>
        <dbReference type="Google" id="ProtNLM"/>
    </source>
</evidence>
<evidence type="ECO:0000256" key="2">
    <source>
        <dbReference type="SAM" id="SignalP"/>
    </source>
</evidence>
<keyword evidence="2" id="KW-0732">Signal</keyword>
<feature type="chain" id="PRO_5022190079" description="PEP-CTERM sorting domain-containing protein" evidence="2">
    <location>
        <begin position="27"/>
        <end position="217"/>
    </location>
</feature>
<evidence type="ECO:0000256" key="1">
    <source>
        <dbReference type="SAM" id="Phobius"/>
    </source>
</evidence>
<organism evidence="3 4">
    <name type="scientific">Rariglobus hedericola</name>
    <dbReference type="NCBI Taxonomy" id="2597822"/>
    <lineage>
        <taxon>Bacteria</taxon>
        <taxon>Pseudomonadati</taxon>
        <taxon>Verrucomicrobiota</taxon>
        <taxon>Opitutia</taxon>
        <taxon>Opitutales</taxon>
        <taxon>Opitutaceae</taxon>
        <taxon>Rariglobus</taxon>
    </lineage>
</organism>
<name>A0A556QK67_9BACT</name>
<dbReference type="EMBL" id="VMBG01000002">
    <property type="protein sequence ID" value="TSJ77018.1"/>
    <property type="molecule type" value="Genomic_DNA"/>
</dbReference>
<keyword evidence="1" id="KW-0812">Transmembrane</keyword>
<keyword evidence="4" id="KW-1185">Reference proteome</keyword>
<sequence>MKIRPFVSTSLGLVALLFVTSPLAQAAGFDLTGTTISSTLQVGAQTFTTGIPTPVVVGTDYPTELGAQFVSANLGIIFDVHDDTSTYIAPGSDGQGIFYIFYNSGDPEGPSYTLQAGVSFVITFNFASAEAQTITDFEFIQGSSNLIAGFTGQFNAATSTLTLLSTQDIELSQVFNHIEGRFVASPIPEPATASIFAGFAAIAALAGLRRSRNFVRR</sequence>
<dbReference type="Proteomes" id="UP000315648">
    <property type="component" value="Unassembled WGS sequence"/>
</dbReference>
<comment type="caution">
    <text evidence="3">The sequence shown here is derived from an EMBL/GenBank/DDBJ whole genome shotgun (WGS) entry which is preliminary data.</text>
</comment>